<name>A0AAI8YIM1_9PEZI</name>
<organism evidence="2 3">
    <name type="scientific">Anthostomella pinea</name>
    <dbReference type="NCBI Taxonomy" id="933095"/>
    <lineage>
        <taxon>Eukaryota</taxon>
        <taxon>Fungi</taxon>
        <taxon>Dikarya</taxon>
        <taxon>Ascomycota</taxon>
        <taxon>Pezizomycotina</taxon>
        <taxon>Sordariomycetes</taxon>
        <taxon>Xylariomycetidae</taxon>
        <taxon>Xylariales</taxon>
        <taxon>Xylariaceae</taxon>
        <taxon>Anthostomella</taxon>
    </lineage>
</organism>
<feature type="compositionally biased region" description="Low complexity" evidence="1">
    <location>
        <begin position="143"/>
        <end position="155"/>
    </location>
</feature>
<protein>
    <submittedName>
        <fullName evidence="2">Uu.00g002370.m01.CDS01</fullName>
    </submittedName>
</protein>
<feature type="region of interest" description="Disordered" evidence="1">
    <location>
        <begin position="139"/>
        <end position="168"/>
    </location>
</feature>
<evidence type="ECO:0000256" key="1">
    <source>
        <dbReference type="SAM" id="MobiDB-lite"/>
    </source>
</evidence>
<dbReference type="Proteomes" id="UP001295740">
    <property type="component" value="Unassembled WGS sequence"/>
</dbReference>
<proteinExistence type="predicted"/>
<accession>A0AAI8YIM1</accession>
<comment type="caution">
    <text evidence="2">The sequence shown here is derived from an EMBL/GenBank/DDBJ whole genome shotgun (WGS) entry which is preliminary data.</text>
</comment>
<reference evidence="2" key="1">
    <citation type="submission" date="2023-10" db="EMBL/GenBank/DDBJ databases">
        <authorList>
            <person name="Hackl T."/>
        </authorList>
    </citation>
    <scope>NUCLEOTIDE SEQUENCE</scope>
</reference>
<evidence type="ECO:0000313" key="3">
    <source>
        <dbReference type="Proteomes" id="UP001295740"/>
    </source>
</evidence>
<dbReference type="AlphaFoldDB" id="A0AAI8YIM1"/>
<keyword evidence="3" id="KW-1185">Reference proteome</keyword>
<sequence length="168" mass="19728">MRKLLTKATTVDRAQWQAYICDTYVYNKLYYHERDCGFRSRSLDKLLALFEKHFPPDRDPVGMTTSPVERAIRGNWTDPMSIANDLGNLHLMLINLTIFLGNFVEEEKLWYKMVRRNPRFKVRQIEFELDVAISHRWEDSLDRSQSSDSSQTVQSSEDEVNRHQGPAS</sequence>
<dbReference type="EMBL" id="CAUWAG010000008">
    <property type="protein sequence ID" value="CAJ2506107.1"/>
    <property type="molecule type" value="Genomic_DNA"/>
</dbReference>
<evidence type="ECO:0000313" key="2">
    <source>
        <dbReference type="EMBL" id="CAJ2506107.1"/>
    </source>
</evidence>
<gene>
    <name evidence="2" type="ORF">KHLLAP_LOCUS6575</name>
</gene>